<evidence type="ECO:0000256" key="4">
    <source>
        <dbReference type="ARBA" id="ARBA00023274"/>
    </source>
</evidence>
<dbReference type="GO" id="GO:0005739">
    <property type="term" value="C:mitochondrion"/>
    <property type="evidence" value="ECO:0007669"/>
    <property type="project" value="UniProtKB-SubCell"/>
</dbReference>
<comment type="subcellular location">
    <subcellularLocation>
        <location evidence="1">Mitochondrion</location>
    </subcellularLocation>
</comment>
<evidence type="ECO:0000313" key="7">
    <source>
        <dbReference type="EMBL" id="KIM34557.1"/>
    </source>
</evidence>
<accession>A0A0C2Y0C9</accession>
<feature type="domain" description="Ribosomal protein/NADH dehydrogenase" evidence="6">
    <location>
        <begin position="52"/>
        <end position="131"/>
    </location>
</feature>
<reference evidence="7 8" key="1">
    <citation type="submission" date="2014-04" db="EMBL/GenBank/DDBJ databases">
        <authorList>
            <consortium name="DOE Joint Genome Institute"/>
            <person name="Kuo A."/>
            <person name="Zuccaro A."/>
            <person name="Kohler A."/>
            <person name="Nagy L.G."/>
            <person name="Floudas D."/>
            <person name="Copeland A."/>
            <person name="Barry K.W."/>
            <person name="Cichocki N."/>
            <person name="Veneault-Fourrey C."/>
            <person name="LaButti K."/>
            <person name="Lindquist E.A."/>
            <person name="Lipzen A."/>
            <person name="Lundell T."/>
            <person name="Morin E."/>
            <person name="Murat C."/>
            <person name="Sun H."/>
            <person name="Tunlid A."/>
            <person name="Henrissat B."/>
            <person name="Grigoriev I.V."/>
            <person name="Hibbett D.S."/>
            <person name="Martin F."/>
            <person name="Nordberg H.P."/>
            <person name="Cantor M.N."/>
            <person name="Hua S.X."/>
        </authorList>
    </citation>
    <scope>NUCLEOTIDE SEQUENCE [LARGE SCALE GENOMIC DNA]</scope>
    <source>
        <strain evidence="7 8">MAFF 305830</strain>
    </source>
</reference>
<dbReference type="HOGENOM" id="CLU_103441_0_0_1"/>
<keyword evidence="4" id="KW-0687">Ribonucleoprotein</keyword>
<reference evidence="8" key="2">
    <citation type="submission" date="2015-01" db="EMBL/GenBank/DDBJ databases">
        <title>Evolutionary Origins and Diversification of the Mycorrhizal Mutualists.</title>
        <authorList>
            <consortium name="DOE Joint Genome Institute"/>
            <consortium name="Mycorrhizal Genomics Consortium"/>
            <person name="Kohler A."/>
            <person name="Kuo A."/>
            <person name="Nagy L.G."/>
            <person name="Floudas D."/>
            <person name="Copeland A."/>
            <person name="Barry K.W."/>
            <person name="Cichocki N."/>
            <person name="Veneault-Fourrey C."/>
            <person name="LaButti K."/>
            <person name="Lindquist E.A."/>
            <person name="Lipzen A."/>
            <person name="Lundell T."/>
            <person name="Morin E."/>
            <person name="Murat C."/>
            <person name="Riley R."/>
            <person name="Ohm R."/>
            <person name="Sun H."/>
            <person name="Tunlid A."/>
            <person name="Henrissat B."/>
            <person name="Grigoriev I.V."/>
            <person name="Hibbett D.S."/>
            <person name="Martin F."/>
        </authorList>
    </citation>
    <scope>NUCLEOTIDE SEQUENCE [LARGE SCALE GENOMIC DNA]</scope>
    <source>
        <strain evidence="8">MAFF 305830</strain>
    </source>
</reference>
<dbReference type="SUPFAM" id="SSF52833">
    <property type="entry name" value="Thioredoxin-like"/>
    <property type="match status" value="1"/>
</dbReference>
<dbReference type="InterPro" id="IPR036249">
    <property type="entry name" value="Thioredoxin-like_sf"/>
</dbReference>
<evidence type="ECO:0000256" key="3">
    <source>
        <dbReference type="ARBA" id="ARBA00023128"/>
    </source>
</evidence>
<keyword evidence="3" id="KW-0496">Mitochondrion</keyword>
<organism evidence="7 8">
    <name type="scientific">Serendipita vermifera MAFF 305830</name>
    <dbReference type="NCBI Taxonomy" id="933852"/>
    <lineage>
        <taxon>Eukaryota</taxon>
        <taxon>Fungi</taxon>
        <taxon>Dikarya</taxon>
        <taxon>Basidiomycota</taxon>
        <taxon>Agaricomycotina</taxon>
        <taxon>Agaricomycetes</taxon>
        <taxon>Sebacinales</taxon>
        <taxon>Serendipitaceae</taxon>
        <taxon>Serendipita</taxon>
    </lineage>
</organism>
<evidence type="ECO:0000256" key="1">
    <source>
        <dbReference type="ARBA" id="ARBA00004173"/>
    </source>
</evidence>
<feature type="compositionally biased region" description="Low complexity" evidence="5">
    <location>
        <begin position="1"/>
        <end position="13"/>
    </location>
</feature>
<dbReference type="Proteomes" id="UP000054097">
    <property type="component" value="Unassembled WGS sequence"/>
</dbReference>
<dbReference type="STRING" id="933852.A0A0C2Y0C9"/>
<evidence type="ECO:0000256" key="2">
    <source>
        <dbReference type="ARBA" id="ARBA00022980"/>
    </source>
</evidence>
<protein>
    <recommendedName>
        <fullName evidence="6">Ribosomal protein/NADH dehydrogenase domain-containing protein</fullName>
    </recommendedName>
</protein>
<evidence type="ECO:0000259" key="6">
    <source>
        <dbReference type="SMART" id="SM00916"/>
    </source>
</evidence>
<dbReference type="InterPro" id="IPR040049">
    <property type="entry name" value="Ribosomal_mS25/mL61"/>
</dbReference>
<keyword evidence="2" id="KW-0689">Ribosomal protein</keyword>
<dbReference type="GO" id="GO:0005840">
    <property type="term" value="C:ribosome"/>
    <property type="evidence" value="ECO:0007669"/>
    <property type="project" value="UniProtKB-KW"/>
</dbReference>
<dbReference type="PANTHER" id="PTHR13274">
    <property type="entry name" value="MITOCHONDRIAL RIBOSOMAL PROTEIN S25"/>
    <property type="match status" value="1"/>
</dbReference>
<dbReference type="SMART" id="SM00916">
    <property type="entry name" value="L51_S25_CI-B8"/>
    <property type="match status" value="1"/>
</dbReference>
<gene>
    <name evidence="7" type="ORF">M408DRAFT_325925</name>
</gene>
<dbReference type="Gene3D" id="3.40.30.10">
    <property type="entry name" value="Glutaredoxin"/>
    <property type="match status" value="1"/>
</dbReference>
<feature type="region of interest" description="Disordered" evidence="5">
    <location>
        <begin position="1"/>
        <end position="22"/>
    </location>
</feature>
<proteinExistence type="predicted"/>
<dbReference type="Pfam" id="PF05047">
    <property type="entry name" value="L51_S25_CI-B8"/>
    <property type="match status" value="1"/>
</dbReference>
<dbReference type="GO" id="GO:1990904">
    <property type="term" value="C:ribonucleoprotein complex"/>
    <property type="evidence" value="ECO:0007669"/>
    <property type="project" value="UniProtKB-KW"/>
</dbReference>
<dbReference type="GO" id="GO:0003735">
    <property type="term" value="F:structural constituent of ribosome"/>
    <property type="evidence" value="ECO:0007669"/>
    <property type="project" value="InterPro"/>
</dbReference>
<dbReference type="PANTHER" id="PTHR13274:SF2">
    <property type="entry name" value="SMALL RIBOSOMAL SUBUNIT PROTEIN MS25"/>
    <property type="match status" value="1"/>
</dbReference>
<evidence type="ECO:0000256" key="5">
    <source>
        <dbReference type="SAM" id="MobiDB-lite"/>
    </source>
</evidence>
<dbReference type="AlphaFoldDB" id="A0A0C2Y0C9"/>
<dbReference type="EMBL" id="KN824277">
    <property type="protein sequence ID" value="KIM34557.1"/>
    <property type="molecule type" value="Genomic_DNA"/>
</dbReference>
<dbReference type="InterPro" id="IPR007741">
    <property type="entry name" value="Ribosomal_mL43/mS25/NADH_DH"/>
</dbReference>
<keyword evidence="8" id="KW-1185">Reference proteome</keyword>
<dbReference type="OrthoDB" id="1696305at2759"/>
<sequence>MSASRLATSATAAVKARSKKNPAESLQTTLQWLNKEPRPVLNNIRALSLTYTIKNAHFGARHFAKEDLPRISYANQNLKIFVDRKHQETEKESVTPTMSVEFENGDVKDINMTDKTSSTILEELLALDRSS</sequence>
<name>A0A0C2Y0C9_SERVB</name>
<evidence type="ECO:0000313" key="8">
    <source>
        <dbReference type="Proteomes" id="UP000054097"/>
    </source>
</evidence>